<proteinExistence type="predicted"/>
<evidence type="ECO:0000313" key="2">
    <source>
        <dbReference type="EMBL" id="ADC93992.1"/>
    </source>
</evidence>
<organism evidence="2">
    <name type="scientific">Leptospira interrogans serovar Autumnalis</name>
    <dbReference type="NCBI Taxonomy" id="174157"/>
    <lineage>
        <taxon>Bacteria</taxon>
        <taxon>Pseudomonadati</taxon>
        <taxon>Spirochaetota</taxon>
        <taxon>Spirochaetia</taxon>
        <taxon>Leptospirales</taxon>
        <taxon>Leptospiraceae</taxon>
        <taxon>Leptospira</taxon>
    </lineage>
</organism>
<dbReference type="EMBL" id="FJ976887">
    <property type="protein sequence ID" value="ADC93992.1"/>
    <property type="molecule type" value="Genomic_DNA"/>
</dbReference>
<protein>
    <submittedName>
        <fullName evidence="2">Glycosyltransferase</fullName>
    </submittedName>
</protein>
<keyword evidence="2" id="KW-0808">Transferase</keyword>
<name>D4HSV9_LEPIR</name>
<dbReference type="SUPFAM" id="SSF53448">
    <property type="entry name" value="Nucleotide-diphospho-sugar transferases"/>
    <property type="match status" value="2"/>
</dbReference>
<dbReference type="FunFam" id="3.90.550.10:FF:000277">
    <property type="entry name" value="Glycosyltransferase-like protein, family 2"/>
    <property type="match status" value="1"/>
</dbReference>
<dbReference type="PANTHER" id="PTHR22916:SF3">
    <property type="entry name" value="UDP-GLCNAC:BETAGAL BETA-1,3-N-ACETYLGLUCOSAMINYLTRANSFERASE-LIKE PROTEIN 1"/>
    <property type="match status" value="1"/>
</dbReference>
<dbReference type="AlphaFoldDB" id="D4HSV9"/>
<dbReference type="Gene3D" id="3.90.550.10">
    <property type="entry name" value="Spore Coat Polysaccharide Biosynthesis Protein SpsA, Chain A"/>
    <property type="match status" value="2"/>
</dbReference>
<dbReference type="InterPro" id="IPR001173">
    <property type="entry name" value="Glyco_trans_2-like"/>
</dbReference>
<dbReference type="GO" id="GO:0016758">
    <property type="term" value="F:hexosyltransferase activity"/>
    <property type="evidence" value="ECO:0007669"/>
    <property type="project" value="UniProtKB-ARBA"/>
</dbReference>
<reference evidence="2" key="2">
    <citation type="journal article" date="2010" name="BMC Microbiol.">
        <title>Development of O-antigen gene cluster-specific PCRs for rapid typing six epidemic serogroups of Leptospira in China.</title>
        <authorList>
            <person name="Cai C.S."/>
            <person name="Zhu Y.Z."/>
            <person name="Zhong Y."/>
            <person name="Xin X.F."/>
            <person name="Jiang X.G."/>
            <person name="Lou X.L."/>
            <person name="He P."/>
            <person name="Qin J.H."/>
            <person name="Zhao G.P."/>
            <person name="Wang S.Y."/>
            <person name="Guo X.K."/>
        </authorList>
    </citation>
    <scope>NUCLEOTIDE SEQUENCE</scope>
    <source>
        <strain evidence="2">Lin4</strain>
    </source>
</reference>
<sequence length="591" mass="69530">MKTLILKIDEFYRKLKYLFRQYQYYFRIYKDSKIPSEFVYSPLVSILVPVYNTRLDHLKEMVDSVTSQSYTNWELILIDDASPDENPGNYLKERSKTDSRILYFRLNKNGGISLTTQKAFEYSKGEYIAFLDHDDRLSKNALSIVVKTLQEEKNRPEFLYSDEVFQSKIPGIFSLSVKPEFSPEKLISHNYICHFVVVSKNLIYRMGGIREGYDGSQDHEFALRASRFTNQIKRLPYFLYIWRLHGGSFSRKKAEICEASSKKAILEHYNDKKEEVEKIVSGNYPFTYHVFRKLKKKYIVSVIARNCSDLNWVFFRESIQNFLSFPLDVKIELWLPEQSVLKQIQEEKNIKLEYYKLFNNSLVSRELNQIVAATKGDFVFFWNPGFQPNNQSWLYELLQHAQFSEIGAVSPIVLNKKKELVYSSLILGKYGFIGRSRNNLTVSKTKIWSGEWVEKNVSAISGNCLLISKKSWNVINGLDESFQKYYWDIDLCLRLRRAGFRLVSNPFSEFIQTISDYKIFKELNPKFLESVNDRKKLITKWGVFLDVDDFYSSHSDLVGKDMIPKGLNHGFLEWYWKKNGPSNKKYSNIRN</sequence>
<dbReference type="InterPro" id="IPR029044">
    <property type="entry name" value="Nucleotide-diphossugar_trans"/>
</dbReference>
<dbReference type="Pfam" id="PF00535">
    <property type="entry name" value="Glycos_transf_2"/>
    <property type="match status" value="1"/>
</dbReference>
<accession>D4HSV9</accession>
<dbReference type="CAZy" id="GT2">
    <property type="family name" value="Glycosyltransferase Family 2"/>
</dbReference>
<feature type="domain" description="Glycosyltransferase 2-like" evidence="1">
    <location>
        <begin position="45"/>
        <end position="153"/>
    </location>
</feature>
<dbReference type="PANTHER" id="PTHR22916">
    <property type="entry name" value="GLYCOSYLTRANSFERASE"/>
    <property type="match status" value="1"/>
</dbReference>
<dbReference type="CDD" id="cd04184">
    <property type="entry name" value="GT2_RfbC_Mx_like"/>
    <property type="match status" value="1"/>
</dbReference>
<evidence type="ECO:0000259" key="1">
    <source>
        <dbReference type="Pfam" id="PF00535"/>
    </source>
</evidence>
<reference evidence="2" key="1">
    <citation type="submission" date="2009-04" db="EMBL/GenBank/DDBJ databases">
        <authorList>
            <person name="Cai C."/>
            <person name="Zhu Y."/>
            <person name="Zhong Y."/>
            <person name="Xin X."/>
            <person name="Jiang X.-G."/>
            <person name="He P."/>
            <person name="Qin J.-H."/>
            <person name="Zhao G.-P."/>
            <person name="Guo X.-K."/>
        </authorList>
    </citation>
    <scope>NUCLEOTIDE SEQUENCE</scope>
    <source>
        <strain evidence="2">Lin4</strain>
    </source>
</reference>